<evidence type="ECO:0000313" key="1">
    <source>
        <dbReference type="EMBL" id="QCQ57718.1"/>
    </source>
</evidence>
<dbReference type="EMBL" id="MK796244">
    <property type="protein sequence ID" value="QCQ57718.1"/>
    <property type="molecule type" value="Genomic_DNA"/>
</dbReference>
<protein>
    <submittedName>
        <fullName evidence="1">Uncharacterized protein</fullName>
    </submittedName>
</protein>
<accession>A0A4P8MXJ8</accession>
<evidence type="ECO:0000313" key="2">
    <source>
        <dbReference type="Proteomes" id="UP000302168"/>
    </source>
</evidence>
<reference evidence="1 2" key="1">
    <citation type="submission" date="2019-04" db="EMBL/GenBank/DDBJ databases">
        <authorList>
            <person name="Gallagher L."/>
            <person name="Broussard G."/>
        </authorList>
    </citation>
    <scope>NUCLEOTIDE SEQUENCE [LARGE SCALE GENOMIC DNA]</scope>
</reference>
<proteinExistence type="predicted"/>
<name>A0A4P8MXJ8_9CAUD</name>
<dbReference type="Proteomes" id="UP000302168">
    <property type="component" value="Segment"/>
</dbReference>
<keyword evidence="2" id="KW-1185">Reference proteome</keyword>
<organism evidence="1 2">
    <name type="scientific">Vibrio phage Achelous</name>
    <dbReference type="NCBI Taxonomy" id="2576872"/>
    <lineage>
        <taxon>Viruses</taxon>
        <taxon>Duplodnaviria</taxon>
        <taxon>Heunggongvirae</taxon>
        <taxon>Uroviricota</taxon>
        <taxon>Caudoviricetes</taxon>
        <taxon>Demerecviridae</taxon>
        <taxon>Ermolyevavirinae</taxon>
        <taxon>Thalassavirus</taxon>
        <taxon>Thalassavirus achelous</taxon>
    </lineage>
</organism>
<sequence length="1017" mass="109913">MGFGPAYGTGRGGGAVDIFTKKDGNPAIFANTGARDTYFTTNPDELAKVKSSGNAVAIGTTDQVTAAYVYKGNAWQAIATNFKGDKGAPGAPGDGIDYSHLKDNQLPKWDSKTKMFISSGVRSLEDGSISLEPASMHLGSHTISSSAENVTFTNIVTRKTYSPLWQEVAPGAKTGYIRAHGEYQDVILGADGSVDLLNPSFIYTAPTDASLFGATIELSRDATNVEIHVEFNNEELWLARLGDLSAGERKILFSNPADFKMGNNYRVIIDSSDGSEVILKGSNFNTPKATLHAAKWEDRVVTSMREGALETGDVPVWSEKENEFIKNSLSVTPAGGLEVSADGVKLGTTKVTSSSSGLTFNSDLDLYSYKPIVQAVEEDSTAVYSRIYKDSEDFEVNTTIGKEIVSPIVSYTPTENVTLTALKIHLSKDASVLRVSIFQGIREVSTIVETNVSAGQHIIQLEDYPDLKANTEYRLAFTGTNKDGTTDFKLVGDSLPYLVISTIPWSGHELASRSWVSDQIKAVAHGTDKFLVERTASPTYYVPADKAFEQRTTFIYSGVENGRFILPDISNPANHPGGSLLLLKNESSTSSPLNVITSAGAGLNTRSVTSASVPFSHVMLFIADISNNIWIMLPLVGGGTGGQTLDTDKVVKKVGTSVSGNQLVVTYYDDSSVTLDFDPWVDDITKLNTAVASFEKQLKSRTRFYIYKGDNSTPPDFPRGNRGGYYLTFYGLSSAADVTLPTGARDGTILFLDNDSTSYSVTATAGQGETIATQGKITIVPESTAWYVKSGTNWQELYSGYLPASHKKLIDEIKTLISASNTFMRDVGVQGDDPNAGKVECTELEFHKCKVTQDTTVPTKGIVKFEGTTFVNPDGSEITTDKIKLVGMELVDPLDGTPPKLLLHGSGNLPTPHPTSGYGFFSDSASTPDTVNLNSLPVFRNGRVSIHKDTTDPQYAYILLPPGEGTDADRIGELGGLPSYWAKSEKIYNIGGVSRTYTVFRSPYPFKEQDVTLVIYH</sequence>
<gene>
    <name evidence="1" type="ORF">ACHELOUS_143</name>
</gene>